<accession>A0A562V7T3</accession>
<dbReference type="AlphaFoldDB" id="A0A562V7T3"/>
<dbReference type="NCBIfam" id="TIGR00044">
    <property type="entry name" value="YggS family pyridoxal phosphate-dependent enzyme"/>
    <property type="match status" value="1"/>
</dbReference>
<evidence type="ECO:0000256" key="2">
    <source>
        <dbReference type="HAMAP-Rule" id="MF_02087"/>
    </source>
</evidence>
<dbReference type="Proteomes" id="UP000319449">
    <property type="component" value="Unassembled WGS sequence"/>
</dbReference>
<evidence type="ECO:0000313" key="7">
    <source>
        <dbReference type="Proteomes" id="UP000319449"/>
    </source>
</evidence>
<comment type="function">
    <text evidence="2">Pyridoxal 5'-phosphate (PLP)-binding protein, which is involved in PLP homeostasis.</text>
</comment>
<reference evidence="6 7" key="1">
    <citation type="submission" date="2019-07" db="EMBL/GenBank/DDBJ databases">
        <title>Genomic Encyclopedia of Archaeal and Bacterial Type Strains, Phase II (KMG-II): from individual species to whole genera.</title>
        <authorList>
            <person name="Goeker M."/>
        </authorList>
    </citation>
    <scope>NUCLEOTIDE SEQUENCE [LARGE SCALE GENOMIC DNA]</scope>
    <source>
        <strain evidence="6 7">ATCC BAA-1139</strain>
    </source>
</reference>
<proteinExistence type="inferred from homology"/>
<dbReference type="InterPro" id="IPR001608">
    <property type="entry name" value="Ala_racemase_N"/>
</dbReference>
<protein>
    <recommendedName>
        <fullName evidence="2">Pyridoxal phosphate homeostasis protein</fullName>
        <shortName evidence="2">PLP homeostasis protein</shortName>
    </recommendedName>
</protein>
<dbReference type="EMBL" id="VLLN01000033">
    <property type="protein sequence ID" value="TWJ13922.1"/>
    <property type="molecule type" value="Genomic_DNA"/>
</dbReference>
<dbReference type="InterPro" id="IPR029066">
    <property type="entry name" value="PLP-binding_barrel"/>
</dbReference>
<dbReference type="Gene3D" id="3.20.20.10">
    <property type="entry name" value="Alanine racemase"/>
    <property type="match status" value="1"/>
</dbReference>
<feature type="modified residue" description="N6-(pyridoxal phosphate)lysine" evidence="2 3">
    <location>
        <position position="35"/>
    </location>
</feature>
<dbReference type="PANTHER" id="PTHR10146:SF14">
    <property type="entry name" value="PYRIDOXAL PHOSPHATE HOMEOSTASIS PROTEIN"/>
    <property type="match status" value="1"/>
</dbReference>
<dbReference type="CDD" id="cd00635">
    <property type="entry name" value="PLPDE_III_YBL036c_like"/>
    <property type="match status" value="1"/>
</dbReference>
<dbReference type="PIRSF" id="PIRSF004848">
    <property type="entry name" value="YBL036c_PLPDEIII"/>
    <property type="match status" value="1"/>
</dbReference>
<evidence type="ECO:0000313" key="6">
    <source>
        <dbReference type="EMBL" id="TWJ13922.1"/>
    </source>
</evidence>
<dbReference type="SUPFAM" id="SSF51419">
    <property type="entry name" value="PLP-binding barrel"/>
    <property type="match status" value="1"/>
</dbReference>
<dbReference type="PANTHER" id="PTHR10146">
    <property type="entry name" value="PROLINE SYNTHETASE CO-TRANSCRIBED BACTERIAL HOMOLOG PROTEIN"/>
    <property type="match status" value="1"/>
</dbReference>
<dbReference type="OrthoDB" id="9804072at2"/>
<evidence type="ECO:0000256" key="4">
    <source>
        <dbReference type="RuleBase" id="RU004514"/>
    </source>
</evidence>
<dbReference type="HAMAP" id="MF_02087">
    <property type="entry name" value="PLP_homeostasis"/>
    <property type="match status" value="1"/>
</dbReference>
<dbReference type="Pfam" id="PF01168">
    <property type="entry name" value="Ala_racemase_N"/>
    <property type="match status" value="1"/>
</dbReference>
<comment type="cofactor">
    <cofactor evidence="3">
        <name>pyridoxal 5'-phosphate</name>
        <dbReference type="ChEBI" id="CHEBI:597326"/>
    </cofactor>
</comment>
<dbReference type="RefSeq" id="WP_145025425.1">
    <property type="nucleotide sequence ID" value="NZ_VLLN01000033.1"/>
</dbReference>
<evidence type="ECO:0000259" key="5">
    <source>
        <dbReference type="Pfam" id="PF01168"/>
    </source>
</evidence>
<organism evidence="6 7">
    <name type="scientific">Geobacter argillaceus</name>
    <dbReference type="NCBI Taxonomy" id="345631"/>
    <lineage>
        <taxon>Bacteria</taxon>
        <taxon>Pseudomonadati</taxon>
        <taxon>Thermodesulfobacteriota</taxon>
        <taxon>Desulfuromonadia</taxon>
        <taxon>Geobacterales</taxon>
        <taxon>Geobacteraceae</taxon>
        <taxon>Geobacter</taxon>
    </lineage>
</organism>
<name>A0A562V7T3_9BACT</name>
<evidence type="ECO:0000256" key="3">
    <source>
        <dbReference type="PIRSR" id="PIRSR004848-1"/>
    </source>
</evidence>
<sequence>MSIESKLTEIRHRIRAAALKVGRDPASVRLVAVSKTNPANLVDEAARAGQRLFGENYVQELAVKAQSVTEPVEWHFIGHLQSNKVRQIAGVVTMIHSVDRFSLAEEIDRQWAKLGLTCDVLVQVNVAGESTKSGTTAAAAVELVTAVARLPYLRVKGVMTMPPFFDDPEGSRPYFRALWELAEEIDRLVIPGVTMTELSMGMSGDFEVAIEEGATLVRVGSAIFGER</sequence>
<comment type="similarity">
    <text evidence="2 4">Belongs to the pyridoxal phosphate-binding protein YggS/PROSC family.</text>
</comment>
<dbReference type="InterPro" id="IPR011078">
    <property type="entry name" value="PyrdxlP_homeostasis"/>
</dbReference>
<dbReference type="GO" id="GO:0030170">
    <property type="term" value="F:pyridoxal phosphate binding"/>
    <property type="evidence" value="ECO:0007669"/>
    <property type="project" value="UniProtKB-UniRule"/>
</dbReference>
<keyword evidence="1 2" id="KW-0663">Pyridoxal phosphate</keyword>
<comment type="caution">
    <text evidence="6">The sequence shown here is derived from an EMBL/GenBank/DDBJ whole genome shotgun (WGS) entry which is preliminary data.</text>
</comment>
<keyword evidence="7" id="KW-1185">Reference proteome</keyword>
<dbReference type="PROSITE" id="PS01211">
    <property type="entry name" value="UPF0001"/>
    <property type="match status" value="1"/>
</dbReference>
<dbReference type="FunFam" id="3.20.20.10:FF:000018">
    <property type="entry name" value="Pyridoxal phosphate homeostasis protein"/>
    <property type="match status" value="1"/>
</dbReference>
<gene>
    <name evidence="6" type="ORF">JN12_03639</name>
</gene>
<feature type="domain" description="Alanine racemase N-terminal" evidence="5">
    <location>
        <begin position="7"/>
        <end position="226"/>
    </location>
</feature>
<evidence type="ECO:0000256" key="1">
    <source>
        <dbReference type="ARBA" id="ARBA00022898"/>
    </source>
</evidence>